<evidence type="ECO:0000313" key="3">
    <source>
        <dbReference type="Proteomes" id="UP000627781"/>
    </source>
</evidence>
<proteinExistence type="predicted"/>
<keyword evidence="1" id="KW-0472">Membrane</keyword>
<keyword evidence="1" id="KW-0812">Transmembrane</keyword>
<name>A0ABR8PSG1_9CLOT</name>
<organism evidence="2 3">
    <name type="scientific">Clostridium cibarium</name>
    <dbReference type="NCBI Taxonomy" id="2762247"/>
    <lineage>
        <taxon>Bacteria</taxon>
        <taxon>Bacillati</taxon>
        <taxon>Bacillota</taxon>
        <taxon>Clostridia</taxon>
        <taxon>Eubacteriales</taxon>
        <taxon>Clostridiaceae</taxon>
        <taxon>Clostridium</taxon>
    </lineage>
</organism>
<dbReference type="Proteomes" id="UP000627781">
    <property type="component" value="Unassembled WGS sequence"/>
</dbReference>
<dbReference type="NCBIfam" id="NF041287">
    <property type="entry name" value="lipo_GerS_rel"/>
    <property type="match status" value="1"/>
</dbReference>
<comment type="caution">
    <text evidence="2">The sequence shown here is derived from an EMBL/GenBank/DDBJ whole genome shotgun (WGS) entry which is preliminary data.</text>
</comment>
<reference evidence="2 3" key="1">
    <citation type="submission" date="2020-08" db="EMBL/GenBank/DDBJ databases">
        <title>A Genomic Blueprint of the Chicken Gut Microbiome.</title>
        <authorList>
            <person name="Gilroy R."/>
            <person name="Ravi A."/>
            <person name="Getino M."/>
            <person name="Pursley I."/>
            <person name="Horton D.L."/>
            <person name="Alikhan N.-F."/>
            <person name="Baker D."/>
            <person name="Gharbi K."/>
            <person name="Hall N."/>
            <person name="Watson M."/>
            <person name="Adriaenssens E.M."/>
            <person name="Foster-Nyarko E."/>
            <person name="Jarju S."/>
            <person name="Secka A."/>
            <person name="Antonio M."/>
            <person name="Oren A."/>
            <person name="Chaudhuri R."/>
            <person name="La Ragione R.M."/>
            <person name="Hildebrand F."/>
            <person name="Pallen M.J."/>
        </authorList>
    </citation>
    <scope>NUCLEOTIDE SEQUENCE [LARGE SCALE GENOMIC DNA]</scope>
    <source>
        <strain evidence="2 3">Sa3CVN1</strain>
    </source>
</reference>
<gene>
    <name evidence="2" type="ORF">H9661_07105</name>
</gene>
<evidence type="ECO:0000256" key="1">
    <source>
        <dbReference type="SAM" id="Phobius"/>
    </source>
</evidence>
<feature type="transmembrane region" description="Helical" evidence="1">
    <location>
        <begin position="7"/>
        <end position="30"/>
    </location>
</feature>
<dbReference type="EMBL" id="JACSRA010000008">
    <property type="protein sequence ID" value="MBD7911121.1"/>
    <property type="molecule type" value="Genomic_DNA"/>
</dbReference>
<sequence>MEIKKNNILLFLLIIPFISIILVIIFRHLYYPTNEEILESVKNAKSYSSKVEYIIKNTKGEYKDEANIYYFKERGMRIEFGQERVKIYKDGYINMNDNGDEYKIDGDLDEVYTLAFTSNLLSNEIKNVEENAEEWGDIKYLEVEIALPFKNSHMNSAKLYINKKDKSPMVTKVYDINGDEKLTIVYKDFRYTEEMDTELF</sequence>
<evidence type="ECO:0000313" key="2">
    <source>
        <dbReference type="EMBL" id="MBD7911121.1"/>
    </source>
</evidence>
<accession>A0ABR8PSG1</accession>
<keyword evidence="1" id="KW-1133">Transmembrane helix</keyword>
<evidence type="ECO:0008006" key="4">
    <source>
        <dbReference type="Google" id="ProtNLM"/>
    </source>
</evidence>
<dbReference type="RefSeq" id="WP_143315983.1">
    <property type="nucleotide sequence ID" value="NZ_JACSRA010000008.1"/>
</dbReference>
<keyword evidence="3" id="KW-1185">Reference proteome</keyword>
<protein>
    <recommendedName>
        <fullName evidence="4">Membrane associated protein</fullName>
    </recommendedName>
</protein>